<reference evidence="3 4" key="2">
    <citation type="submission" date="2017-06" db="EMBL/GenBank/DDBJ databases">
        <authorList>
            <person name="Varghese N."/>
            <person name="Submissions S."/>
        </authorList>
    </citation>
    <scope>NUCLEOTIDE SEQUENCE [LARGE SCALE GENOMIC DNA]</scope>
    <source>
        <strain evidence="3 4">RLD-1</strain>
    </source>
</reference>
<dbReference type="EMBL" id="FNEC01000030">
    <property type="protein sequence ID" value="SDK16144.1"/>
    <property type="molecule type" value="Genomic_DNA"/>
</dbReference>
<evidence type="ECO:0000259" key="1">
    <source>
        <dbReference type="Pfam" id="PF06812"/>
    </source>
</evidence>
<dbReference type="InterPro" id="IPR017740">
    <property type="entry name" value="TssA-like"/>
</dbReference>
<reference evidence="2 5" key="1">
    <citation type="submission" date="2016-10" db="EMBL/GenBank/DDBJ databases">
        <authorList>
            <person name="de Groot N.N."/>
        </authorList>
    </citation>
    <scope>NUCLEOTIDE SEQUENCE [LARGE SCALE GENOMIC DNA]</scope>
    <source>
        <strain evidence="2 5">CCM 7361</strain>
    </source>
</reference>
<sequence length="327" mass="35414">MSEFDLQALLQPIEGPLPCGENLEYDAGFLAMEQAATYRPEQEFGSTLIAAEAPDWQQVERLALELCQRTRDLRVMVQLGKAWTQLHGLDGYARALALIHASLERYWDGLHPALEFDGEFDPLPRIGCLAELGDRGELTQMLRACPLVGGAAPLSLRDAVALLDGSGAAPEGFPGGRPRLQQLLQAGTPLHATLAGMAERLEALRELAGRQLDEAAQPDMQQLRRGLALLLQEGTAAPAADVPGGAAGATDEAYRPGTRIASREQALQALDGVRDYFQAHEPSHPAPLLIERIRRLVARDFLGIVEDLAPEAMDRLNLVLGTSRDSP</sequence>
<evidence type="ECO:0000313" key="4">
    <source>
        <dbReference type="Proteomes" id="UP000198309"/>
    </source>
</evidence>
<dbReference type="NCBIfam" id="TIGR03363">
    <property type="entry name" value="VI_chp_8"/>
    <property type="match status" value="1"/>
</dbReference>
<dbReference type="InterPro" id="IPR010657">
    <property type="entry name" value="ImpA_N"/>
</dbReference>
<gene>
    <name evidence="2" type="ORF">SAMN05216189_103047</name>
    <name evidence="3" type="ORF">SAMN06295949_109133</name>
</gene>
<dbReference type="EMBL" id="FZPC01000009">
    <property type="protein sequence ID" value="SNS90350.1"/>
    <property type="molecule type" value="Genomic_DNA"/>
</dbReference>
<dbReference type="RefSeq" id="WP_089391373.1">
    <property type="nucleotide sequence ID" value="NZ_FNEC01000030.1"/>
</dbReference>
<organism evidence="2 5">
    <name type="scientific">Pseudomonas delhiensis</name>
    <dbReference type="NCBI Taxonomy" id="366289"/>
    <lineage>
        <taxon>Bacteria</taxon>
        <taxon>Pseudomonadati</taxon>
        <taxon>Pseudomonadota</taxon>
        <taxon>Gammaproteobacteria</taxon>
        <taxon>Pseudomonadales</taxon>
        <taxon>Pseudomonadaceae</taxon>
        <taxon>Pseudomonas</taxon>
    </lineage>
</organism>
<dbReference type="Pfam" id="PF06812">
    <property type="entry name" value="ImpA_N"/>
    <property type="match status" value="1"/>
</dbReference>
<dbReference type="PANTHER" id="PTHR37951:SF1">
    <property type="entry name" value="TYPE VI SECRETION SYSTEM COMPONENT TSSA1"/>
    <property type="match status" value="1"/>
</dbReference>
<proteinExistence type="predicted"/>
<evidence type="ECO:0000313" key="3">
    <source>
        <dbReference type="EMBL" id="SNS90350.1"/>
    </source>
</evidence>
<evidence type="ECO:0000313" key="2">
    <source>
        <dbReference type="EMBL" id="SDK16144.1"/>
    </source>
</evidence>
<keyword evidence="4" id="KW-1185">Reference proteome</keyword>
<accession>A0A239I9N8</accession>
<dbReference type="Proteomes" id="UP000198309">
    <property type="component" value="Unassembled WGS sequence"/>
</dbReference>
<feature type="domain" description="ImpA N-terminal" evidence="1">
    <location>
        <begin position="10"/>
        <end position="132"/>
    </location>
</feature>
<dbReference type="AlphaFoldDB" id="A0A239I9N8"/>
<dbReference type="PANTHER" id="PTHR37951">
    <property type="entry name" value="CYTOPLASMIC PROTEIN-RELATED"/>
    <property type="match status" value="1"/>
</dbReference>
<protein>
    <submittedName>
        <fullName evidence="2">Type VI secretion system protein ImpA</fullName>
    </submittedName>
</protein>
<dbReference type="Proteomes" id="UP000199693">
    <property type="component" value="Unassembled WGS sequence"/>
</dbReference>
<name>A0A239I9N8_9PSED</name>
<evidence type="ECO:0000313" key="5">
    <source>
        <dbReference type="Proteomes" id="UP000199693"/>
    </source>
</evidence>